<comment type="similarity">
    <text evidence="1">Belongs to the NAD(P)-dependent epimerase/dehydratase family.</text>
</comment>
<reference evidence="3" key="1">
    <citation type="submission" date="2020-11" db="EMBL/GenBank/DDBJ databases">
        <title>Connecting structure to function with the recovery of over 1000 high-quality activated sludge metagenome-assembled genomes encoding full-length rRNA genes using long-read sequencing.</title>
        <authorList>
            <person name="Singleton C.M."/>
            <person name="Petriglieri F."/>
            <person name="Kristensen J.M."/>
            <person name="Kirkegaard R.H."/>
            <person name="Michaelsen T.Y."/>
            <person name="Andersen M.H."/>
            <person name="Karst S.M."/>
            <person name="Dueholm M.S."/>
            <person name="Nielsen P.H."/>
            <person name="Albertsen M."/>
        </authorList>
    </citation>
    <scope>NUCLEOTIDE SEQUENCE</scope>
    <source>
        <strain evidence="3">Fred_18-Q3-R57-64_BAT3C.431</strain>
    </source>
</reference>
<proteinExistence type="inferred from homology"/>
<dbReference type="Pfam" id="PF01370">
    <property type="entry name" value="Epimerase"/>
    <property type="match status" value="1"/>
</dbReference>
<accession>A0A7T9I1V3</accession>
<dbReference type="PANTHER" id="PTHR43000">
    <property type="entry name" value="DTDP-D-GLUCOSE 4,6-DEHYDRATASE-RELATED"/>
    <property type="match status" value="1"/>
</dbReference>
<protein>
    <submittedName>
        <fullName evidence="3">NAD-dependent epimerase/dehydratase family protein</fullName>
    </submittedName>
</protein>
<dbReference type="AlphaFoldDB" id="A0A7T9I1V3"/>
<organism evidence="3">
    <name type="scientific">Candidatus Iainarchaeum sp</name>
    <dbReference type="NCBI Taxonomy" id="3101447"/>
    <lineage>
        <taxon>Archaea</taxon>
        <taxon>Candidatus Iainarchaeota</taxon>
        <taxon>Candidatus Iainarchaeia</taxon>
        <taxon>Candidatus Iainarchaeales</taxon>
        <taxon>Candidatus Iainarchaeaceae</taxon>
        <taxon>Candidatus Iainarchaeum</taxon>
    </lineage>
</organism>
<evidence type="ECO:0000313" key="3">
    <source>
        <dbReference type="EMBL" id="QQR92738.1"/>
    </source>
</evidence>
<evidence type="ECO:0000256" key="1">
    <source>
        <dbReference type="ARBA" id="ARBA00007637"/>
    </source>
</evidence>
<feature type="domain" description="NAD-dependent epimerase/dehydratase" evidence="2">
    <location>
        <begin position="3"/>
        <end position="197"/>
    </location>
</feature>
<dbReference type="InterPro" id="IPR001509">
    <property type="entry name" value="Epimerase_deHydtase"/>
</dbReference>
<dbReference type="Proteomes" id="UP000596004">
    <property type="component" value="Chromosome"/>
</dbReference>
<dbReference type="InterPro" id="IPR036291">
    <property type="entry name" value="NAD(P)-bd_dom_sf"/>
</dbReference>
<evidence type="ECO:0000259" key="2">
    <source>
        <dbReference type="Pfam" id="PF01370"/>
    </source>
</evidence>
<sequence length="305" mass="33903">MRILLTGSTGFVGTHLLEALKRKKHTIVAFARGNGGNILDPASVAAGMKNIDIVIHAAAEIDETKSPEELFQTNVQGTKNLLAAAEKNKIQQFIFLSTVGVYGDTRSKLNEDSPVQPITPYEKSKSEAEKAVLEYQEVFPVTIIRPALVLGPNKYWKSIFHIIEKGFPLIGKGENAWQMIYIKDLVEFIAKCVGNEDAYGETFICAEKETHSLREVVDMIAEAQGKKHIGSIPGFLGMGLSYLFLVQSKLTGKKNILIPAHVKRLSKHREYAIAKAMRLGWVPRYSTREAIEETQRALSHPSKEN</sequence>
<dbReference type="SUPFAM" id="SSF51735">
    <property type="entry name" value="NAD(P)-binding Rossmann-fold domains"/>
    <property type="match status" value="1"/>
</dbReference>
<gene>
    <name evidence="3" type="ORF">IPJ89_00650</name>
</gene>
<dbReference type="EMBL" id="CP064981">
    <property type="protein sequence ID" value="QQR92738.1"/>
    <property type="molecule type" value="Genomic_DNA"/>
</dbReference>
<dbReference type="Gene3D" id="3.40.50.720">
    <property type="entry name" value="NAD(P)-binding Rossmann-like Domain"/>
    <property type="match status" value="1"/>
</dbReference>
<name>A0A7T9I1V3_9ARCH</name>